<evidence type="ECO:0000256" key="1">
    <source>
        <dbReference type="SAM" id="MobiDB-lite"/>
    </source>
</evidence>
<dbReference type="Proteomes" id="UP001189429">
    <property type="component" value="Unassembled WGS sequence"/>
</dbReference>
<reference evidence="2" key="1">
    <citation type="submission" date="2023-10" db="EMBL/GenBank/DDBJ databases">
        <authorList>
            <person name="Chen Y."/>
            <person name="Shah S."/>
            <person name="Dougan E. K."/>
            <person name="Thang M."/>
            <person name="Chan C."/>
        </authorList>
    </citation>
    <scope>NUCLEOTIDE SEQUENCE [LARGE SCALE GENOMIC DNA]</scope>
</reference>
<dbReference type="PANTHER" id="PTHR38899">
    <property type="entry name" value="DOMAIN OOKINETE PROTEIN, PUTATIVE-RELATED"/>
    <property type="match status" value="1"/>
</dbReference>
<accession>A0ABN9QAH4</accession>
<dbReference type="InterPro" id="IPR036412">
    <property type="entry name" value="HAD-like_sf"/>
</dbReference>
<comment type="caution">
    <text evidence="2">The sequence shown here is derived from an EMBL/GenBank/DDBJ whole genome shotgun (WGS) entry which is preliminary data.</text>
</comment>
<organism evidence="2 3">
    <name type="scientific">Prorocentrum cordatum</name>
    <dbReference type="NCBI Taxonomy" id="2364126"/>
    <lineage>
        <taxon>Eukaryota</taxon>
        <taxon>Sar</taxon>
        <taxon>Alveolata</taxon>
        <taxon>Dinophyceae</taxon>
        <taxon>Prorocentrales</taxon>
        <taxon>Prorocentraceae</taxon>
        <taxon>Prorocentrum</taxon>
    </lineage>
</organism>
<name>A0ABN9QAH4_9DINO</name>
<dbReference type="SUPFAM" id="SSF56784">
    <property type="entry name" value="HAD-like"/>
    <property type="match status" value="1"/>
</dbReference>
<gene>
    <name evidence="2" type="ORF">PCOR1329_LOCUS9341</name>
</gene>
<evidence type="ECO:0000313" key="3">
    <source>
        <dbReference type="Proteomes" id="UP001189429"/>
    </source>
</evidence>
<evidence type="ECO:0008006" key="4">
    <source>
        <dbReference type="Google" id="ProtNLM"/>
    </source>
</evidence>
<proteinExistence type="predicted"/>
<keyword evidence="3" id="KW-1185">Reference proteome</keyword>
<feature type="region of interest" description="Disordered" evidence="1">
    <location>
        <begin position="1"/>
        <end position="45"/>
    </location>
</feature>
<sequence>MWLSLADNESLPESLQDEPGAGGGEEREGLTTTPTVTHTESDLDDEFVSLAPPVKGRPDDTLIIFDWDDTLLCSSAINLQQWSQPQLDGLCATVENTLGHAMELGEVMIVTNGVDWWVEDSCRRFLPGLLPLLGRLHVKSARHDYEPLYPGDPFAWKRETFKDILKPRPRATNLVVIGDSFSEIHAAHGALHCMVHGSLVKTVKFKEHPSADELRGQLRRVSQEMSSLVSQDGHTHCSLVRSPVQLGHMASWAAGWRLSCDDDADKSIGGLLLDAGNAGTDFSRGILGAAPARRPRPPVRLAFTPARRSAGGCLESARLALSMV</sequence>
<dbReference type="PANTHER" id="PTHR38899:SF1">
    <property type="entry name" value="PROTEIN KINASE"/>
    <property type="match status" value="1"/>
</dbReference>
<protein>
    <recommendedName>
        <fullName evidence="4">5'-nucleotidase</fullName>
    </recommendedName>
</protein>
<evidence type="ECO:0000313" key="2">
    <source>
        <dbReference type="EMBL" id="CAK0801481.1"/>
    </source>
</evidence>
<dbReference type="EMBL" id="CAUYUJ010002592">
    <property type="protein sequence ID" value="CAK0801481.1"/>
    <property type="molecule type" value="Genomic_DNA"/>
</dbReference>